<dbReference type="KEGG" id="thel:IG193_07335"/>
<keyword evidence="4" id="KW-1185">Reference proteome</keyword>
<dbReference type="InterPro" id="IPR020471">
    <property type="entry name" value="AKR"/>
</dbReference>
<dbReference type="PRINTS" id="PR00069">
    <property type="entry name" value="ALDKETRDTASE"/>
</dbReference>
<feature type="domain" description="NADP-dependent oxidoreductase" evidence="2">
    <location>
        <begin position="15"/>
        <end position="304"/>
    </location>
</feature>
<dbReference type="InterPro" id="IPR050523">
    <property type="entry name" value="AKR_Detox_Biosynth"/>
</dbReference>
<name>A0A7L9FG19_9CREN</name>
<keyword evidence="1" id="KW-0560">Oxidoreductase</keyword>
<dbReference type="Gene3D" id="3.20.20.100">
    <property type="entry name" value="NADP-dependent oxidoreductase domain"/>
    <property type="match status" value="1"/>
</dbReference>
<dbReference type="Pfam" id="PF00248">
    <property type="entry name" value="Aldo_ket_red"/>
    <property type="match status" value="1"/>
</dbReference>
<proteinExistence type="predicted"/>
<dbReference type="Proteomes" id="UP000594121">
    <property type="component" value="Chromosome"/>
</dbReference>
<dbReference type="PROSITE" id="PS00062">
    <property type="entry name" value="ALDOKETO_REDUCTASE_2"/>
    <property type="match status" value="1"/>
</dbReference>
<gene>
    <name evidence="3" type="ORF">IG193_07335</name>
</gene>
<dbReference type="EMBL" id="CP062310">
    <property type="protein sequence ID" value="QOJ78561.1"/>
    <property type="molecule type" value="Genomic_DNA"/>
</dbReference>
<evidence type="ECO:0000313" key="4">
    <source>
        <dbReference type="Proteomes" id="UP000594121"/>
    </source>
</evidence>
<evidence type="ECO:0000259" key="2">
    <source>
        <dbReference type="Pfam" id="PF00248"/>
    </source>
</evidence>
<dbReference type="InterPro" id="IPR018170">
    <property type="entry name" value="Aldo/ket_reductase_CS"/>
</dbReference>
<evidence type="ECO:0000256" key="1">
    <source>
        <dbReference type="ARBA" id="ARBA00023002"/>
    </source>
</evidence>
<dbReference type="AlphaFoldDB" id="A0A7L9FG19"/>
<dbReference type="FunCoup" id="A0A7L9FG19">
    <property type="interactions" value="25"/>
</dbReference>
<dbReference type="InterPro" id="IPR036812">
    <property type="entry name" value="NAD(P)_OxRdtase_dom_sf"/>
</dbReference>
<reference evidence="3 4" key="1">
    <citation type="submission" date="2020-10" db="EMBL/GenBank/DDBJ databases">
        <title>Thermofilum lucidum 3507LT sp. nov. a novel member of Thermofilaceae family isolated from Chile hot spring, and proposal of description order Thermofilales.</title>
        <authorList>
            <person name="Zayulina K.S."/>
            <person name="Elcheninov A.G."/>
            <person name="Toshchakov S.V."/>
            <person name="Kublanov I.V."/>
        </authorList>
    </citation>
    <scope>NUCLEOTIDE SEQUENCE [LARGE SCALE GENOMIC DNA]</scope>
    <source>
        <strain evidence="3 4">3507LT</strain>
    </source>
</reference>
<dbReference type="InterPro" id="IPR023210">
    <property type="entry name" value="NADP_OxRdtase_dom"/>
</dbReference>
<dbReference type="CDD" id="cd19093">
    <property type="entry name" value="AKR_AtPLR-like"/>
    <property type="match status" value="1"/>
</dbReference>
<dbReference type="InParanoid" id="A0A7L9FG19"/>
<accession>A0A7L9FG19</accession>
<protein>
    <submittedName>
        <fullName evidence="3">Aldo/keto reductase</fullName>
    </submittedName>
</protein>
<organism evidence="3 4">
    <name type="scientific">Infirmifilum lucidum</name>
    <dbReference type="NCBI Taxonomy" id="2776706"/>
    <lineage>
        <taxon>Archaea</taxon>
        <taxon>Thermoproteota</taxon>
        <taxon>Thermoprotei</taxon>
        <taxon>Thermofilales</taxon>
        <taxon>Thermofilaceae</taxon>
        <taxon>Infirmifilum</taxon>
    </lineage>
</organism>
<dbReference type="PANTHER" id="PTHR43364:SF4">
    <property type="entry name" value="NAD(P)-LINKED OXIDOREDUCTASE SUPERFAMILY PROTEIN"/>
    <property type="match status" value="1"/>
</dbReference>
<evidence type="ECO:0000313" key="3">
    <source>
        <dbReference type="EMBL" id="QOJ78561.1"/>
    </source>
</evidence>
<dbReference type="RefSeq" id="WP_192818533.1">
    <property type="nucleotide sequence ID" value="NZ_CP062310.1"/>
</dbReference>
<sequence>MEYTFLGNTGEKISRIGLGAWQFSESWGVTDYEAAKKVIQEASSQGINLIDTAEVYGRGMSEEFVGKALKELGLRESFLIASKIPGDFLAEHDVYRAVERSLKRLQVDSVDLMQVHWPPCWHNIPTCEYMRALEKLVHMGKIRYIGLSNFPPVLIDEARYCLSTEDVVSIQVRYNVIERDAEKEIIPYAEREGLTLLAWSPLAKGAVSGKYTPENLPKFQDVRSGEAIFHPENFVQVYKVVEVLADVGNKYGKTPAQVALNWLITASPVVVPIPGAKNEEQVRSNAGGAGWRMSYEDWLKIEEASSKVRITRVLW</sequence>
<dbReference type="GO" id="GO:0016491">
    <property type="term" value="F:oxidoreductase activity"/>
    <property type="evidence" value="ECO:0007669"/>
    <property type="project" value="UniProtKB-KW"/>
</dbReference>
<dbReference type="SUPFAM" id="SSF51430">
    <property type="entry name" value="NAD(P)-linked oxidoreductase"/>
    <property type="match status" value="1"/>
</dbReference>
<dbReference type="GeneID" id="59149697"/>
<dbReference type="PANTHER" id="PTHR43364">
    <property type="entry name" value="NADH-SPECIFIC METHYLGLYOXAL REDUCTASE-RELATED"/>
    <property type="match status" value="1"/>
</dbReference>